<reference evidence="1" key="1">
    <citation type="submission" date="2021-01" db="EMBL/GenBank/DDBJ databases">
        <authorList>
            <consortium name="Genoscope - CEA"/>
            <person name="William W."/>
        </authorList>
    </citation>
    <scope>NUCLEOTIDE SEQUENCE</scope>
</reference>
<sequence length="239" mass="28217">MEKINQLSLDELAEQVLHTLGIIQDPNQSISSQKPEDKMLISIQLPLEVKNKQQIKILQTNLQKELEQGYIYLNEQEILALDQEIQKSLQAISFKERKILIKNQEFTMTSPFCVQTNVMPLNMARQWHYFKNLQSVQVYMIQAQLFFFFNNSYKIILIDKKLILMYNSYTNHMQINGLNQLMLTNLCGQKPLKKSQLKKLKILVEIQYNILMIKMLLTIIQKQLRMYGSPFLVQNNLFQ</sequence>
<evidence type="ECO:0000313" key="1">
    <source>
        <dbReference type="EMBL" id="CAD8109950.1"/>
    </source>
</evidence>
<comment type="caution">
    <text evidence="1">The sequence shown here is derived from an EMBL/GenBank/DDBJ whole genome shotgun (WGS) entry which is preliminary data.</text>
</comment>
<protein>
    <submittedName>
        <fullName evidence="1">Uncharacterized protein</fullName>
    </submittedName>
</protein>
<dbReference type="Proteomes" id="UP000692954">
    <property type="component" value="Unassembled WGS sequence"/>
</dbReference>
<dbReference type="AlphaFoldDB" id="A0A8S1Q5I8"/>
<accession>A0A8S1Q5I8</accession>
<evidence type="ECO:0000313" key="2">
    <source>
        <dbReference type="Proteomes" id="UP000692954"/>
    </source>
</evidence>
<organism evidence="1 2">
    <name type="scientific">Paramecium sonneborni</name>
    <dbReference type="NCBI Taxonomy" id="65129"/>
    <lineage>
        <taxon>Eukaryota</taxon>
        <taxon>Sar</taxon>
        <taxon>Alveolata</taxon>
        <taxon>Ciliophora</taxon>
        <taxon>Intramacronucleata</taxon>
        <taxon>Oligohymenophorea</taxon>
        <taxon>Peniculida</taxon>
        <taxon>Parameciidae</taxon>
        <taxon>Paramecium</taxon>
    </lineage>
</organism>
<dbReference type="EMBL" id="CAJJDN010000094">
    <property type="protein sequence ID" value="CAD8109950.1"/>
    <property type="molecule type" value="Genomic_DNA"/>
</dbReference>
<name>A0A8S1Q5I8_9CILI</name>
<gene>
    <name evidence="1" type="ORF">PSON_ATCC_30995.1.T0940213</name>
</gene>
<keyword evidence="2" id="KW-1185">Reference proteome</keyword>
<proteinExistence type="predicted"/>